<dbReference type="CDD" id="cd00009">
    <property type="entry name" value="AAA"/>
    <property type="match status" value="1"/>
</dbReference>
<dbReference type="Proteomes" id="UP000229740">
    <property type="component" value="Unassembled WGS sequence"/>
</dbReference>
<dbReference type="SMART" id="SM00382">
    <property type="entry name" value="AAA"/>
    <property type="match status" value="1"/>
</dbReference>
<dbReference type="InterPro" id="IPR025944">
    <property type="entry name" value="Sigma_54_int_dom_CS"/>
</dbReference>
<dbReference type="EMBL" id="PDPS01000032">
    <property type="protein sequence ID" value="PID56657.1"/>
    <property type="molecule type" value="Genomic_DNA"/>
</dbReference>
<dbReference type="FunFam" id="3.40.50.300:FF:000006">
    <property type="entry name" value="DNA-binding transcriptional regulator NtrC"/>
    <property type="match status" value="1"/>
</dbReference>
<dbReference type="SUPFAM" id="SSF52172">
    <property type="entry name" value="CheY-like"/>
    <property type="match status" value="1"/>
</dbReference>
<dbReference type="PROSITE" id="PS00688">
    <property type="entry name" value="SIGMA54_INTERACT_3"/>
    <property type="match status" value="1"/>
</dbReference>
<dbReference type="Pfam" id="PF00158">
    <property type="entry name" value="Sigma54_activat"/>
    <property type="match status" value="1"/>
</dbReference>
<dbReference type="InterPro" id="IPR009057">
    <property type="entry name" value="Homeodomain-like_sf"/>
</dbReference>
<dbReference type="InterPro" id="IPR002197">
    <property type="entry name" value="HTH_Fis"/>
</dbReference>
<dbReference type="InterPro" id="IPR027417">
    <property type="entry name" value="P-loop_NTPase"/>
</dbReference>
<proteinExistence type="predicted"/>
<keyword evidence="3" id="KW-0067">ATP-binding</keyword>
<keyword evidence="4" id="KW-0805">Transcription regulation</keyword>
<dbReference type="InterPro" id="IPR003593">
    <property type="entry name" value="AAA+_ATPase"/>
</dbReference>
<dbReference type="PANTHER" id="PTHR32071:SF113">
    <property type="entry name" value="ALGINATE BIOSYNTHESIS TRANSCRIPTIONAL REGULATORY PROTEIN ALGB"/>
    <property type="match status" value="1"/>
</dbReference>
<dbReference type="Pfam" id="PF00072">
    <property type="entry name" value="Response_reg"/>
    <property type="match status" value="1"/>
</dbReference>
<dbReference type="Gene3D" id="3.40.50.2300">
    <property type="match status" value="1"/>
</dbReference>
<accession>A0A2G6E3V4</accession>
<dbReference type="GO" id="GO:0006355">
    <property type="term" value="P:regulation of DNA-templated transcription"/>
    <property type="evidence" value="ECO:0007669"/>
    <property type="project" value="InterPro"/>
</dbReference>
<dbReference type="PROSITE" id="PS50045">
    <property type="entry name" value="SIGMA54_INTERACT_4"/>
    <property type="match status" value="1"/>
</dbReference>
<dbReference type="GO" id="GO:0005524">
    <property type="term" value="F:ATP binding"/>
    <property type="evidence" value="ECO:0007669"/>
    <property type="project" value="UniProtKB-KW"/>
</dbReference>
<evidence type="ECO:0000256" key="1">
    <source>
        <dbReference type="ARBA" id="ARBA00022553"/>
    </source>
</evidence>
<feature type="domain" description="Sigma-54 factor interaction" evidence="7">
    <location>
        <begin position="151"/>
        <end position="377"/>
    </location>
</feature>
<evidence type="ECO:0000256" key="5">
    <source>
        <dbReference type="ARBA" id="ARBA00023163"/>
    </source>
</evidence>
<dbReference type="InterPro" id="IPR058031">
    <property type="entry name" value="AAA_lid_NorR"/>
</dbReference>
<keyword evidence="5" id="KW-0804">Transcription</keyword>
<evidence type="ECO:0000313" key="10">
    <source>
        <dbReference type="Proteomes" id="UP000229740"/>
    </source>
</evidence>
<dbReference type="Gene3D" id="1.10.10.60">
    <property type="entry name" value="Homeodomain-like"/>
    <property type="match status" value="1"/>
</dbReference>
<dbReference type="InterPro" id="IPR025662">
    <property type="entry name" value="Sigma_54_int_dom_ATP-bd_1"/>
</dbReference>
<feature type="modified residue" description="4-aspartylphosphate" evidence="6">
    <location>
        <position position="53"/>
    </location>
</feature>
<reference evidence="9 10" key="1">
    <citation type="submission" date="2017-10" db="EMBL/GenBank/DDBJ databases">
        <title>Novel microbial diversity and functional potential in the marine mammal oral microbiome.</title>
        <authorList>
            <person name="Dudek N.K."/>
            <person name="Sun C.L."/>
            <person name="Burstein D."/>
            <person name="Kantor R.S."/>
            <person name="Aliaga Goltsman D.S."/>
            <person name="Bik E.M."/>
            <person name="Thomas B.C."/>
            <person name="Banfield J.F."/>
            <person name="Relman D.A."/>
        </authorList>
    </citation>
    <scope>NUCLEOTIDE SEQUENCE [LARGE SCALE GENOMIC DNA]</scope>
    <source>
        <strain evidence="9">DOLZORAL124_49_17</strain>
    </source>
</reference>
<keyword evidence="1 6" id="KW-0597">Phosphoprotein</keyword>
<feature type="domain" description="Response regulatory" evidence="8">
    <location>
        <begin position="4"/>
        <end position="126"/>
    </location>
</feature>
<evidence type="ECO:0000256" key="6">
    <source>
        <dbReference type="PROSITE-ProRule" id="PRU00169"/>
    </source>
</evidence>
<evidence type="ECO:0000313" key="9">
    <source>
        <dbReference type="EMBL" id="PID56657.1"/>
    </source>
</evidence>
<evidence type="ECO:0000259" key="7">
    <source>
        <dbReference type="PROSITE" id="PS50045"/>
    </source>
</evidence>
<dbReference type="PANTHER" id="PTHR32071">
    <property type="entry name" value="TRANSCRIPTIONAL REGULATORY PROTEIN"/>
    <property type="match status" value="1"/>
</dbReference>
<dbReference type="SUPFAM" id="SSF46689">
    <property type="entry name" value="Homeodomain-like"/>
    <property type="match status" value="1"/>
</dbReference>
<dbReference type="SMART" id="SM00448">
    <property type="entry name" value="REC"/>
    <property type="match status" value="1"/>
</dbReference>
<dbReference type="InterPro" id="IPR011006">
    <property type="entry name" value="CheY-like_superfamily"/>
</dbReference>
<dbReference type="InterPro" id="IPR002078">
    <property type="entry name" value="Sigma_54_int"/>
</dbReference>
<dbReference type="AlphaFoldDB" id="A0A2G6E3V4"/>
<dbReference type="PROSITE" id="PS00675">
    <property type="entry name" value="SIGMA54_INTERACT_1"/>
    <property type="match status" value="1"/>
</dbReference>
<dbReference type="FunFam" id="3.40.50.2300:FF:000018">
    <property type="entry name" value="DNA-binding transcriptional regulator NtrC"/>
    <property type="match status" value="1"/>
</dbReference>
<keyword evidence="2" id="KW-0547">Nucleotide-binding</keyword>
<dbReference type="PROSITE" id="PS50110">
    <property type="entry name" value="RESPONSE_REGULATORY"/>
    <property type="match status" value="1"/>
</dbReference>
<evidence type="ECO:0000256" key="3">
    <source>
        <dbReference type="ARBA" id="ARBA00022840"/>
    </source>
</evidence>
<evidence type="ECO:0000259" key="8">
    <source>
        <dbReference type="PROSITE" id="PS50110"/>
    </source>
</evidence>
<dbReference type="Pfam" id="PF02954">
    <property type="entry name" value="HTH_8"/>
    <property type="match status" value="1"/>
</dbReference>
<sequence>MTKRILVVDDEKVFSSYLEQILTRKGLESEVAHNGEEALAKCEQSNYDLVISDIKMPKMSGLEFLKAVRERSLKPGNERLAEMGFIIMTAHGSVETAVEAMKLGANDYITKPFNAQEVLLVIEKVFDQKQLQKENQYLQGEVQGKYSVENIISESPRMDRVFELISNVAPTDSTVLVQGETGTGKELVARAVHYISSRKQHRFVAVNCGALTDNLLESELFGHEKGAFTGAIRQKIGKFELADRGTLFLDEIGNVSPAMQMKLLRVLQERHFERVGGTRTIEVDVRIISATNEDLEKSVADGRFREDLYYRINVIPIVLPPLRQRREDIPLLAGHYVEQLSHGRIKEVSDGALHTLMSYDWPGNIRELINIIERSILLERGPVLKSVDLPTRMRRKDERSRLMDFNEELPLEAVREQAIDIVEKEYMIRILQKYRGSIKRTAEHAGLTTRSIHGKMKKFELRKEDYKN</sequence>
<protein>
    <submittedName>
        <fullName evidence="9">Two-component system response regulator</fullName>
    </submittedName>
</protein>
<dbReference type="InterPro" id="IPR001789">
    <property type="entry name" value="Sig_transdc_resp-reg_receiver"/>
</dbReference>
<dbReference type="Gene3D" id="1.10.8.60">
    <property type="match status" value="1"/>
</dbReference>
<dbReference type="SUPFAM" id="SSF52540">
    <property type="entry name" value="P-loop containing nucleoside triphosphate hydrolases"/>
    <property type="match status" value="1"/>
</dbReference>
<organism evidence="9 10">
    <name type="scientific">candidate division KSB3 bacterium</name>
    <dbReference type="NCBI Taxonomy" id="2044937"/>
    <lineage>
        <taxon>Bacteria</taxon>
        <taxon>candidate division KSB3</taxon>
    </lineage>
</organism>
<evidence type="ECO:0000256" key="2">
    <source>
        <dbReference type="ARBA" id="ARBA00022741"/>
    </source>
</evidence>
<gene>
    <name evidence="9" type="ORF">CSB45_10515</name>
</gene>
<evidence type="ECO:0000256" key="4">
    <source>
        <dbReference type="ARBA" id="ARBA00023015"/>
    </source>
</evidence>
<name>A0A2G6E3V4_9BACT</name>
<dbReference type="GO" id="GO:0043565">
    <property type="term" value="F:sequence-specific DNA binding"/>
    <property type="evidence" value="ECO:0007669"/>
    <property type="project" value="InterPro"/>
</dbReference>
<dbReference type="Gene3D" id="3.40.50.300">
    <property type="entry name" value="P-loop containing nucleotide triphosphate hydrolases"/>
    <property type="match status" value="1"/>
</dbReference>
<dbReference type="Pfam" id="PF25601">
    <property type="entry name" value="AAA_lid_14"/>
    <property type="match status" value="1"/>
</dbReference>
<comment type="caution">
    <text evidence="9">The sequence shown here is derived from an EMBL/GenBank/DDBJ whole genome shotgun (WGS) entry which is preliminary data.</text>
</comment>
<dbReference type="GO" id="GO:0000160">
    <property type="term" value="P:phosphorelay signal transduction system"/>
    <property type="evidence" value="ECO:0007669"/>
    <property type="project" value="InterPro"/>
</dbReference>